<feature type="transmembrane region" description="Helical" evidence="1">
    <location>
        <begin position="36"/>
        <end position="58"/>
    </location>
</feature>
<evidence type="ECO:0000259" key="2">
    <source>
        <dbReference type="PROSITE" id="PS50887"/>
    </source>
</evidence>
<keyword evidence="1" id="KW-0812">Transmembrane</keyword>
<accession>E6U8R5</accession>
<dbReference type="Pfam" id="PF00990">
    <property type="entry name" value="GGDEF"/>
    <property type="match status" value="1"/>
</dbReference>
<dbReference type="SMART" id="SM00267">
    <property type="entry name" value="GGDEF"/>
    <property type="match status" value="1"/>
</dbReference>
<dbReference type="HOGENOM" id="CLU_058778_1_0_9"/>
<protein>
    <submittedName>
        <fullName evidence="3">Diguanylate cyclase</fullName>
    </submittedName>
</protein>
<feature type="transmembrane region" description="Helical" evidence="1">
    <location>
        <begin position="6"/>
        <end position="24"/>
    </location>
</feature>
<name>E6U8R5_ETHHY</name>
<dbReference type="AlphaFoldDB" id="E6U8R5"/>
<feature type="transmembrane region" description="Helical" evidence="1">
    <location>
        <begin position="70"/>
        <end position="95"/>
    </location>
</feature>
<dbReference type="CDD" id="cd01949">
    <property type="entry name" value="GGDEF"/>
    <property type="match status" value="1"/>
</dbReference>
<organism evidence="3 4">
    <name type="scientific">Ethanoligenens harbinense (strain DSM 18485 / JCM 12961 / CGMCC 1.5033 / YUAN-3)</name>
    <dbReference type="NCBI Taxonomy" id="663278"/>
    <lineage>
        <taxon>Bacteria</taxon>
        <taxon>Bacillati</taxon>
        <taxon>Bacillota</taxon>
        <taxon>Clostridia</taxon>
        <taxon>Eubacteriales</taxon>
        <taxon>Oscillospiraceae</taxon>
        <taxon>Ethanoligenens</taxon>
    </lineage>
</organism>
<dbReference type="InterPro" id="IPR029787">
    <property type="entry name" value="Nucleotide_cyclase"/>
</dbReference>
<evidence type="ECO:0000256" key="1">
    <source>
        <dbReference type="SAM" id="Phobius"/>
    </source>
</evidence>
<dbReference type="SUPFAM" id="SSF55073">
    <property type="entry name" value="Nucleotide cyclase"/>
    <property type="match status" value="1"/>
</dbReference>
<proteinExistence type="predicted"/>
<evidence type="ECO:0000313" key="3">
    <source>
        <dbReference type="EMBL" id="ADU27150.1"/>
    </source>
</evidence>
<dbReference type="PANTHER" id="PTHR45138">
    <property type="entry name" value="REGULATORY COMPONENTS OF SENSORY TRANSDUCTION SYSTEM"/>
    <property type="match status" value="1"/>
</dbReference>
<gene>
    <name evidence="3" type="ordered locus">Ethha_1615</name>
</gene>
<keyword evidence="1" id="KW-1133">Transmembrane helix</keyword>
<feature type="transmembrane region" description="Helical" evidence="1">
    <location>
        <begin position="201"/>
        <end position="217"/>
    </location>
</feature>
<evidence type="ECO:0000313" key="4">
    <source>
        <dbReference type="Proteomes" id="UP000001551"/>
    </source>
</evidence>
<dbReference type="eggNOG" id="COG2199">
    <property type="taxonomic scope" value="Bacteria"/>
</dbReference>
<dbReference type="EMBL" id="CP002400">
    <property type="protein sequence ID" value="ADU27150.1"/>
    <property type="molecule type" value="Genomic_DNA"/>
</dbReference>
<dbReference type="NCBIfam" id="TIGR00254">
    <property type="entry name" value="GGDEF"/>
    <property type="match status" value="1"/>
</dbReference>
<keyword evidence="1" id="KW-0472">Membrane</keyword>
<dbReference type="PROSITE" id="PS50887">
    <property type="entry name" value="GGDEF"/>
    <property type="match status" value="1"/>
</dbReference>
<dbReference type="KEGG" id="eha:Ethha_1615"/>
<dbReference type="InterPro" id="IPR000160">
    <property type="entry name" value="GGDEF_dom"/>
</dbReference>
<sequence length="378" mass="43675">MDLLGYAEIDLFALAVLILVLLNLRRRDADTYDPQAGVFFYMVLASCALVLLDLAAWLVDRRPGDMARALNYAVNLVYMCATPFLGLLWGLYVDYEIYRDQRKTHRIMLPFLVIAVAILCVELSSPFTGWGFYVDAHNAYHRGLLAVGVILGYYGYLLYAFIAVLRHRRSLPKKAFTSMLVATLPLMLGGVFQSLFYGLPLVWPCITISLLIILFNIQNNQLYTDHLTGLYNRKHLEHYLSGWLKNRKGRGQLAGVMLDLNDFKKINDRWGHETGDRALVEAAAILKATFRRKDLICRYGGDEFIVILQVRDHQDMTRVVKRLKQTEMQARLDRTLPYNIRFSIGYDIFTPEMDIPRFIEHIDNLMYTDKRRAKMEQV</sequence>
<dbReference type="RefSeq" id="WP_013485505.1">
    <property type="nucleotide sequence ID" value="NC_014828.1"/>
</dbReference>
<dbReference type="InterPro" id="IPR050469">
    <property type="entry name" value="Diguanylate_Cyclase"/>
</dbReference>
<dbReference type="InterPro" id="IPR043128">
    <property type="entry name" value="Rev_trsase/Diguanyl_cyclase"/>
</dbReference>
<dbReference type="PANTHER" id="PTHR45138:SF9">
    <property type="entry name" value="DIGUANYLATE CYCLASE DGCM-RELATED"/>
    <property type="match status" value="1"/>
</dbReference>
<reference evidence="3 4" key="1">
    <citation type="submission" date="2010-12" db="EMBL/GenBank/DDBJ databases">
        <title>Complete sequence of Ethanoligenens harbinense YUAN-3.</title>
        <authorList>
            <person name="Lucas S."/>
            <person name="Copeland A."/>
            <person name="Lapidus A."/>
            <person name="Cheng J.-F."/>
            <person name="Bruce D."/>
            <person name="Goodwin L."/>
            <person name="Pitluck S."/>
            <person name="Chertkov O."/>
            <person name="Misra M."/>
            <person name="Detter J.C."/>
            <person name="Han C."/>
            <person name="Tapia R."/>
            <person name="Land M."/>
            <person name="Hauser L."/>
            <person name="Jeffries C."/>
            <person name="Kyrpides N."/>
            <person name="Ivanova N."/>
            <person name="Mikhailova N."/>
            <person name="Wang A."/>
            <person name="Mouttaki H."/>
            <person name="He Z."/>
            <person name="Zhou J."/>
            <person name="Hemme C.L."/>
            <person name="Woyke T."/>
        </authorList>
    </citation>
    <scope>NUCLEOTIDE SEQUENCE [LARGE SCALE GENOMIC DNA]</scope>
    <source>
        <strain evidence="4">DSM 18485 / JCM 12961 / CGMCC 1.5033 / YUAN-3</strain>
    </source>
</reference>
<dbReference type="STRING" id="663278.Ethha_1615"/>
<feature type="domain" description="GGDEF" evidence="2">
    <location>
        <begin position="251"/>
        <end position="378"/>
    </location>
</feature>
<feature type="transmembrane region" description="Helical" evidence="1">
    <location>
        <begin position="144"/>
        <end position="164"/>
    </location>
</feature>
<keyword evidence="4" id="KW-1185">Reference proteome</keyword>
<feature type="transmembrane region" description="Helical" evidence="1">
    <location>
        <begin position="176"/>
        <end position="195"/>
    </location>
</feature>
<dbReference type="GO" id="GO:0052621">
    <property type="term" value="F:diguanylate cyclase activity"/>
    <property type="evidence" value="ECO:0007669"/>
    <property type="project" value="TreeGrafter"/>
</dbReference>
<dbReference type="Gene3D" id="3.30.70.270">
    <property type="match status" value="1"/>
</dbReference>
<feature type="transmembrane region" description="Helical" evidence="1">
    <location>
        <begin position="107"/>
        <end position="132"/>
    </location>
</feature>
<dbReference type="Proteomes" id="UP000001551">
    <property type="component" value="Chromosome"/>
</dbReference>